<accession>A0A5B7X0Y7</accession>
<dbReference type="NCBIfam" id="TIGR04131">
    <property type="entry name" value="Bac_Flav_CTERM"/>
    <property type="match status" value="1"/>
</dbReference>
<keyword evidence="1" id="KW-0677">Repeat</keyword>
<dbReference type="OrthoDB" id="9805017at2"/>
<dbReference type="KEGG" id="afla:FHG64_02095"/>
<evidence type="ECO:0000313" key="4">
    <source>
        <dbReference type="Proteomes" id="UP000309016"/>
    </source>
</evidence>
<name>A0A5B7X0Y7_9FLAO</name>
<dbReference type="Pfam" id="PF13585">
    <property type="entry name" value="CHU_C"/>
    <property type="match status" value="1"/>
</dbReference>
<dbReference type="PANTHER" id="PTHR24273:SF32">
    <property type="entry name" value="HYALIN"/>
    <property type="match status" value="1"/>
</dbReference>
<dbReference type="Pfam" id="PF02494">
    <property type="entry name" value="HYR"/>
    <property type="match status" value="1"/>
</dbReference>
<evidence type="ECO:0000256" key="1">
    <source>
        <dbReference type="ARBA" id="ARBA00022737"/>
    </source>
</evidence>
<feature type="domain" description="HYR" evidence="2">
    <location>
        <begin position="789"/>
        <end position="872"/>
    </location>
</feature>
<keyword evidence="4" id="KW-1185">Reference proteome</keyword>
<dbReference type="PANTHER" id="PTHR24273">
    <property type="entry name" value="FI04643P-RELATED"/>
    <property type="match status" value="1"/>
</dbReference>
<dbReference type="InterPro" id="IPR026341">
    <property type="entry name" value="T9SS_type_B"/>
</dbReference>
<gene>
    <name evidence="3" type="ORF">FHG64_02095</name>
</gene>
<sequence length="3497" mass="366155">MEKNYFKAIPGSLKNFWILLLVVILGNSVQIYAQVRVDFNQRTSTSTPNKKVYNLNGDFTMIGNTNLTLQNYSTSRTNSNNTMILVDVDNDSNTSNSSMAQLTFSTENDANPICSNVVYAGLYWTGRTANNNSSRSKRTVKFKAPDASYKELTANPDNIRFPGDDNMYVAYVEVTDLVKAGGTGDYWVADMELTTGNGGAIGFYGGWGMVVIYENAQMNLRDVTVFDGYAFVAGNITTNYELPVSGFNTAQSGNVNVKLGFMAGEGDNAISGDYFQIQKKSDNGWLSLSHSANATNNFFNSSIETEGIRNPNLINNTGLDISMFTIPNANNNVIGNNQTSTKFRYGSTQDTYIIFNMVMSVDAYIPKIEGVGSITSINNNPVNAPYSAQPGEEITYKVEVKNKGTEAIDNAELIIPVPFNVEYIPNSVQNNIYFTPAPSPNNLTYNPNLGINGSLVWNIGSLPVSSNTNNILADLTVKFKVTTNCTILKNSVCGDGFTIPITGNLSGKGKITGTTFNNVGVIQGYQKDGACQGQPVSDNLMVKINATSYIADNCQETPDDLVFNYCKSESEIPVTDIKIILPEGSRIYNQFPINEAIEYNVSLPNTVGSTTYYATLKGSSTCYIPFIVEVRDTPVGAIEGTVTQPTCDVATGSFQIADFDSANTYNFNPDVVSISDSGLVTANGGTYNFTVTNTGGCTSAASEDVVVNAQSHTPDSPVVASTLDTTCDLNNGTISIVVMDGVEYSIDGENYQSTGNFDNLSPNNYYISARFINGDCISATTEIEIVEIPDTEDPVLSELEDININVDAGLCGAVVNYEVPIATDNCEGTEVSLTEGLASGGEFPVGISTVTYTATDASGNSVTTSFTVTVTDNEAPVPDVAELPTVTGECSATVSVVPTATDNCGGTINGTTEDALTYTEQGTYTVTWTFDDGNGNTSTQTQTVIVEDVTAPVANVAELPTVTGECSATVAVVPTATDNCGGTINGTTEDALTYTGQGTYTVTWTFDDGNGNITTQEQTVIVEDVTAPVADVAELPTVTGECSATVAVVPTATDNCGGTIEGTTEDALTYNEQGTYTVTWTFDDGNGNITTQEQTVIVDDVTAPVPDVAELPTVTGECSATVAVVPTATDNCGGTINGTTEDALTYTEQGTYTVTWTFDDGNGNTSTQTQTVIVEDVTAPVADVAELPTVTGECSATVAVVPTATDNCGGTINGTTEDALTYTEQGTYIVTWTFDDGNGNTSTQTQTIIVEDVTAPVADVTTLETLTGGCSVTVITVPTATDNCEGTIEGTTNDPLTYEEQGTFTITWTYDDGNGNTSTQTQTVEVNDTSAPVADLNDLPTITAECFVTVDAIPTATDNCSGEKFNGTTSDPLTYNEQGTYTITWTFDDGNGNTSTQTQTVIVEDVTAPVADVAELPTVTGECSATVAAVPTATDNCGGTIEGTTEDALTYNEQGTYTVTWTFDDGNGNITTQEQTVIVEDVTAPVADVAELPTVTGECSATVAVVPTATDNCGGTIEGTTEDALTYNEQGTYTVTWTFDDGNGNITTQEQTVIVDDVTAPVPDVAELPTVTGECSATVAVVPTATDNCGGTINGTTEDALTYTEQGTYTVTWTFDDGNGNITIQEQTVIVDDVTAPVADVAELPSVTGECSATVSVVPTATDNCGGTINGTTEDALTYTEQGTYTVTWTFDDGNGNTSTQTQTVIVEDVTAAVADVTTLETLTGGCSVTVTAVPTATDNCEGTIEGTTNDPLTYEEQGTFTITWTYDDGNGNTSTQTQTVEVNDTSAPVADLNDLPTITAECFVTVDAIPTATDNCSGEKFNGTTSDPLTYNEQGTYTITWTFDDGNGNTSTQTQTVIVEDVTAPVADVAELPTVTGECSATVAVVPTATDNCGGTINGTTEDALIYTEQGTYTVTWTFDDGNGNTSTQTQTVIVEDVTAPVADVAELPSVTGECSATVAVVPTATDNCGGTINGTTEDALTYTEQGTYIVTWTFDDGNGNTSTQTQTVIVEDVTAAVADVTTLETLTGGCSVTVTTVPTATDNCEGTIEGTTNDPLTYEEQGTFTITWTYDDGNGNTSTQTQTVEVNDTSAPVADLNDLPTITAECFVTVDAIPTATDNCSGEKFNGTTSDPLTYNEQGTYTVTWTFDDGNGNTSTQTQTVIVEDVTAPVADVAELPTVTGECSATVAAVPTATDNCGGTIEGTTEDALTYTEQGTYIVTWTFNDGNGNTSTQTQTVIVDDVTAPVADVAELPTVTGECSATVSVVPTATDNCGGTINGTTEDALTYTEQGTYTVTWTFDDGNGNITIQEQTVIVDDVTAPVADVAELPSVTGECSATVSVVPTATDNCGGTINGTTEDALTYTEQGTYTVTWTFDDGNGNTSTQTQTVIVEDVTAAVADVTTLETLTGGCSVTVTAVPTATDNCEGTIEGTTNDPLTYEEQGTFTITWTYDDGNGNTSTQTQTVEVNDTSAPVADLNDLPTITAECFVTVDAIPTATDNCSGEKFNGTTSDPLTYNEQGTYTITWTFDDGNGNTSTQTQTVIVEDVTAPVADVAELPTVTGECSATVAVVPTATDNCGGTINGTTEDALIYTEQGTYTVTWTFDDGNGNTSTQTQTVIVEDVTAPVADVAELPSVTGECSATVAVVPTATDNCGGTINGTTEDALTYTEQGTYIVTWTFDDGNGNTSTQTQTVIVEDVTAAVADVTTLETLTGGCSVTVTTVPTATDNCEGTIEGTTNDPLTYEEQGTFTITWTYDDGNGNTSTQTQTVEVNDTSAPVADLNDLPTITAECFVTVDAIPTATDNCSGEKFNGTTSDPLTYNEQGTYTITWTFDDGNGNTSTQTQTVIVEDVTAPVADVAELPTVTGVCSATVAVVPTATDNCGGTIEGTTEDALTYIEQGTYTVTWTFDDGNGNTSTQTQTVIVEDVTAPVADVAELPTVTGECSATVAAVPTATDNCGGTIEGTTEDALTYTEQGTYIVTWTFDDGNGNTSTQTQTVIVDDVTAPVADVAELPNVTGECSATVSVVPTATDNCGGTINGTTEDALTYTEQGTYTVTWTFDDGNGNTSTQTQTVIVIEIDAPVVASVTQPTCDAETGSFSITAVEGLEYNINGGSYTATTTFEGLSAGTYTVTARTAQGCVTEAVSVTINAQPATPAAPVVSSVSQPGCGVATGSFSVQVVNGLEYSIDGETYTTSGNFEGLEPGIYFVAAMNETGCMSALTEVEITESSTLPSPQVLAVVQPSCEVATGSFTVDVEEGVTYSINGTDYQAEGEFTQLAPGIYSLTARNEEGCVSQAVEVTINTVQGAVAIETTTVDLCIEDETFDLFELLLGDYDDSGSWSDPTQTGALTGSRIDPSLLPVGNYTFTYNLGGECPSTTMVAVSINDLCVVLPCGFQDIKDSISKAVTPNGDGYNDFFTVNLNTDCGFTYNVKIFNRWGSQVYSAANYQNDWNGNSDRSVTSSNQLPSGTYFYILEINGSGFEPIQGYIYLGTK</sequence>
<evidence type="ECO:0000259" key="2">
    <source>
        <dbReference type="PROSITE" id="PS50825"/>
    </source>
</evidence>
<evidence type="ECO:0000313" key="3">
    <source>
        <dbReference type="EMBL" id="QCY68281.1"/>
    </source>
</evidence>
<dbReference type="PROSITE" id="PS50825">
    <property type="entry name" value="HYR"/>
    <property type="match status" value="1"/>
</dbReference>
<dbReference type="InterPro" id="IPR003410">
    <property type="entry name" value="HYR_dom"/>
</dbReference>
<reference evidence="3 4" key="1">
    <citation type="submission" date="2019-06" db="EMBL/GenBank/DDBJ databases">
        <title>Complete genome sequence of Antarcticibacterium flavum KCTC 52984T from an Antarctic marine sediment.</title>
        <authorList>
            <person name="Lee Y.M."/>
            <person name="Shin S.C."/>
        </authorList>
    </citation>
    <scope>NUCLEOTIDE SEQUENCE [LARGE SCALE GENOMIC DNA]</scope>
    <source>
        <strain evidence="3 4">KCTC 52984</strain>
    </source>
</reference>
<proteinExistence type="predicted"/>
<protein>
    <submittedName>
        <fullName evidence="3">HYR domain-containing protein</fullName>
    </submittedName>
</protein>
<dbReference type="EMBL" id="CP040812">
    <property type="protein sequence ID" value="QCY68281.1"/>
    <property type="molecule type" value="Genomic_DNA"/>
</dbReference>
<organism evidence="3 4">
    <name type="scientific">Antarcticibacterium flavum</name>
    <dbReference type="NCBI Taxonomy" id="2058175"/>
    <lineage>
        <taxon>Bacteria</taxon>
        <taxon>Pseudomonadati</taxon>
        <taxon>Bacteroidota</taxon>
        <taxon>Flavobacteriia</taxon>
        <taxon>Flavobacteriales</taxon>
        <taxon>Flavobacteriaceae</taxon>
        <taxon>Antarcticibacterium</taxon>
    </lineage>
</organism>
<dbReference type="InterPro" id="IPR013783">
    <property type="entry name" value="Ig-like_fold"/>
</dbReference>
<dbReference type="Proteomes" id="UP000309016">
    <property type="component" value="Chromosome"/>
</dbReference>
<dbReference type="RefSeq" id="WP_139064857.1">
    <property type="nucleotide sequence ID" value="NZ_CP040812.1"/>
</dbReference>
<dbReference type="Gene3D" id="2.60.40.10">
    <property type="entry name" value="Immunoglobulins"/>
    <property type="match status" value="27"/>
</dbReference>